<evidence type="ECO:0000313" key="10">
    <source>
        <dbReference type="RefSeq" id="XP_035547729.1"/>
    </source>
</evidence>
<organism evidence="9 10">
    <name type="scientific">Juglans regia</name>
    <name type="common">English walnut</name>
    <dbReference type="NCBI Taxonomy" id="51240"/>
    <lineage>
        <taxon>Eukaryota</taxon>
        <taxon>Viridiplantae</taxon>
        <taxon>Streptophyta</taxon>
        <taxon>Embryophyta</taxon>
        <taxon>Tracheophyta</taxon>
        <taxon>Spermatophyta</taxon>
        <taxon>Magnoliopsida</taxon>
        <taxon>eudicotyledons</taxon>
        <taxon>Gunneridae</taxon>
        <taxon>Pentapetalae</taxon>
        <taxon>rosids</taxon>
        <taxon>fabids</taxon>
        <taxon>Fagales</taxon>
        <taxon>Juglandaceae</taxon>
        <taxon>Juglans</taxon>
    </lineage>
</organism>
<evidence type="ECO:0000313" key="9">
    <source>
        <dbReference type="Proteomes" id="UP000235220"/>
    </source>
</evidence>
<evidence type="ECO:0000256" key="7">
    <source>
        <dbReference type="SAM" id="MobiDB-lite"/>
    </source>
</evidence>
<evidence type="ECO:0000256" key="1">
    <source>
        <dbReference type="ARBA" id="ARBA00005889"/>
    </source>
</evidence>
<feature type="region of interest" description="Disordered" evidence="7">
    <location>
        <begin position="829"/>
        <end position="867"/>
    </location>
</feature>
<feature type="domain" description="SWIM-type" evidence="8">
    <location>
        <begin position="659"/>
        <end position="695"/>
    </location>
</feature>
<dbReference type="GO" id="GO:0005634">
    <property type="term" value="C:nucleus"/>
    <property type="evidence" value="ECO:0007669"/>
    <property type="project" value="UniProtKB-SubCell"/>
</dbReference>
<keyword evidence="2 6" id="KW-0479">Metal-binding</keyword>
<dbReference type="GO" id="GO:0006355">
    <property type="term" value="P:regulation of DNA-templated transcription"/>
    <property type="evidence" value="ECO:0007669"/>
    <property type="project" value="UniProtKB-UniRule"/>
</dbReference>
<name>A0A6P9EJM9_JUGRE</name>
<keyword evidence="3 5" id="KW-0863">Zinc-finger</keyword>
<comment type="function">
    <text evidence="6">Putative transcription activator involved in regulating light control of development.</text>
</comment>
<dbReference type="InParanoid" id="A0A6P9EJM9"/>
<evidence type="ECO:0000256" key="3">
    <source>
        <dbReference type="ARBA" id="ARBA00022771"/>
    </source>
</evidence>
<evidence type="ECO:0000256" key="5">
    <source>
        <dbReference type="PROSITE-ProRule" id="PRU00325"/>
    </source>
</evidence>
<dbReference type="PANTHER" id="PTHR31669">
    <property type="entry name" value="PROTEIN FAR1-RELATED SEQUENCE 10-RELATED"/>
    <property type="match status" value="1"/>
</dbReference>
<dbReference type="InterPro" id="IPR031052">
    <property type="entry name" value="FHY3/FAR1"/>
</dbReference>
<comment type="subcellular location">
    <subcellularLocation>
        <location evidence="6">Nucleus</location>
    </subcellularLocation>
</comment>
<comment type="similarity">
    <text evidence="1 6">Belongs to the FHY3/FAR1 family.</text>
</comment>
<dbReference type="InterPro" id="IPR006564">
    <property type="entry name" value="Znf_PMZ"/>
</dbReference>
<gene>
    <name evidence="10" type="primary">LOC108987977</name>
</gene>
<accession>A0A6P9EJM9</accession>
<dbReference type="Pfam" id="PF04434">
    <property type="entry name" value="SWIM"/>
    <property type="match status" value="1"/>
</dbReference>
<evidence type="ECO:0000256" key="4">
    <source>
        <dbReference type="ARBA" id="ARBA00022833"/>
    </source>
</evidence>
<dbReference type="GeneID" id="108987977"/>
<dbReference type="SMART" id="SM00575">
    <property type="entry name" value="ZnF_PMZ"/>
    <property type="match status" value="1"/>
</dbReference>
<feature type="compositionally biased region" description="Basic and acidic residues" evidence="7">
    <location>
        <begin position="94"/>
        <end position="110"/>
    </location>
</feature>
<keyword evidence="4 6" id="KW-0862">Zinc</keyword>
<dbReference type="InterPro" id="IPR018289">
    <property type="entry name" value="MULE_transposase_dom"/>
</dbReference>
<keyword evidence="6" id="KW-0539">Nucleus</keyword>
<dbReference type="OrthoDB" id="2422440at2759"/>
<dbReference type="Proteomes" id="UP000235220">
    <property type="component" value="Chromosome 7"/>
</dbReference>
<dbReference type="PROSITE" id="PS50966">
    <property type="entry name" value="ZF_SWIM"/>
    <property type="match status" value="1"/>
</dbReference>
<sequence>MEKGKENPSLSTPCSSNPSTAEIPTTAPNFPNYMHGYGPGPAWSPAFITYPNAYQCPSNIVMNTGYPFQYGMRPPTPPMATSSGTTERVEEDTPGCRETEEDTPGCRETEAPCSSSMVHEQGEDDRPESGESGYGTAETPSLDRMDEPDIIEEPKAGMEFDSVEELMSYYKLYAKKCGFGSMTQRSERDDEGSVKYVTIGCARGGKARNRTMNVAKPRPTGKSDCKARINALKVRGKMQLTTVNNTHNHGLSPQKSRFFRCNHEVSETVKRVLDTNDLAGIRMNKSFGSLVVGAGGFEDLPFLEKDCRNYIDKARHLRLGAGGAGALRDYFCRMQYKNPGFFVLMDLDDDGRLKNVFWAYPRSRAAYQDFGDVVTFDTTYLTNRYGMPFAPFVGVNHHGQSILLGAGLISSEDTETFIWLFQTWLQCMDGIAPPAIITDQDRAMKNAIAIVFPESRHRFCLRHILKKVPEKLGSHRAYKSGLKTQLMKCVYDSQTIEEFEKWWEELISTYSLQENVWLQSLYAERTHWVPVFLKEYFWAGMSTTQRSESMNAFFDGYVHAKTNLKEFVDQFDNALKKKIENEISLDFHSFSVTIPCISRSPIEKRFQELYTNAKFREVQQQVMGVLDMDPSLLRRDGSKKTYLVEDKISVEEFTKHVTYYVDFNEEDCDVKCSCGLFQMKGILCRHVLAILKCNGIKYLPDRYILDRWRKDIKRRYTLIQSTYDTGNQREDTNRYSSLLNICYRMITHAATSKEYTEDASKKLYEMIDLYHGKQEPPSMTKTDSNVGLMTKDTTTVGSSQKVLSPRVVRGKGRPPSLRRASRMEQEIRKVKARTKKANVKGSKRKERDGEDTPSHNTSRNLFGPSEIVDVEGNVQTIPVSSAFDISGFQNMVGSQESMQLGVDGSQPLPK</sequence>
<protein>
    <recommendedName>
        <fullName evidence="6">Protein FAR1-RELATED SEQUENCE</fullName>
    </recommendedName>
</protein>
<feature type="compositionally biased region" description="Basic residues" evidence="7">
    <location>
        <begin position="830"/>
        <end position="844"/>
    </location>
</feature>
<dbReference type="AlphaFoldDB" id="A0A6P9EJM9"/>
<keyword evidence="9" id="KW-1185">Reference proteome</keyword>
<dbReference type="RefSeq" id="XP_035547729.1">
    <property type="nucleotide sequence ID" value="XM_035691836.1"/>
</dbReference>
<feature type="compositionally biased region" description="Polar residues" evidence="7">
    <location>
        <begin position="8"/>
        <end position="26"/>
    </location>
</feature>
<dbReference type="InterPro" id="IPR004330">
    <property type="entry name" value="FAR1_DNA_bnd_dom"/>
</dbReference>
<evidence type="ECO:0000259" key="8">
    <source>
        <dbReference type="PROSITE" id="PS50966"/>
    </source>
</evidence>
<evidence type="ECO:0000256" key="6">
    <source>
        <dbReference type="RuleBase" id="RU367018"/>
    </source>
</evidence>
<dbReference type="PANTHER" id="PTHR31669:SF283">
    <property type="entry name" value="PROTEIN FAR1-RELATED SEQUENCE"/>
    <property type="match status" value="1"/>
</dbReference>
<feature type="region of interest" description="Disordered" evidence="7">
    <location>
        <begin position="1"/>
        <end position="26"/>
    </location>
</feature>
<reference evidence="10" key="1">
    <citation type="submission" date="2025-08" db="UniProtKB">
        <authorList>
            <consortium name="RefSeq"/>
        </authorList>
    </citation>
    <scope>IDENTIFICATION</scope>
    <source>
        <tissue evidence="10">Leaves</tissue>
    </source>
</reference>
<dbReference type="GO" id="GO:0008270">
    <property type="term" value="F:zinc ion binding"/>
    <property type="evidence" value="ECO:0007669"/>
    <property type="project" value="UniProtKB-UniRule"/>
</dbReference>
<dbReference type="InterPro" id="IPR007527">
    <property type="entry name" value="Znf_SWIM"/>
</dbReference>
<proteinExistence type="inferred from homology"/>
<dbReference type="Pfam" id="PF03101">
    <property type="entry name" value="FAR1"/>
    <property type="match status" value="1"/>
</dbReference>
<dbReference type="KEGG" id="jre:108987977"/>
<evidence type="ECO:0000256" key="2">
    <source>
        <dbReference type="ARBA" id="ARBA00022723"/>
    </source>
</evidence>
<feature type="region of interest" description="Disordered" evidence="7">
    <location>
        <begin position="74"/>
        <end position="148"/>
    </location>
</feature>
<dbReference type="Pfam" id="PF10551">
    <property type="entry name" value="MULE"/>
    <property type="match status" value="1"/>
</dbReference>